<evidence type="ECO:0000313" key="2">
    <source>
        <dbReference type="EMBL" id="CAD7414569.1"/>
    </source>
</evidence>
<dbReference type="AlphaFoldDB" id="A0A7R9DH13"/>
<reference evidence="2" key="1">
    <citation type="submission" date="2020-11" db="EMBL/GenBank/DDBJ databases">
        <authorList>
            <person name="Tran Van P."/>
        </authorList>
    </citation>
    <scope>NUCLEOTIDE SEQUENCE</scope>
</reference>
<dbReference type="Pfam" id="PF21772">
    <property type="entry name" value="CATIP_N"/>
    <property type="match status" value="1"/>
</dbReference>
<name>A0A7R9DH13_TIMPO</name>
<sequence>MFEQRSEIITVNKKNVDFTLTENSRYKICFRERLQIVSTDDPSTELGTMLLSVEKVTPLERILIHISAKARVQDIDCRTSLTSIVDYSLNTWDEKRVEKRISGDNRKEFSLYFGCSCDMVHFVARQNQERESSSISLENIEKLVGEGANLILLRQMAVSEFDGDFSTSVILTDGRLLSCVYTVRQDKRKLVVIDRVIKLDEDKITVSTLTKEGQLLEHVWCGTPYMARLSPIAQVGLHHLNHSIPLEKHWQDDEELVSKYLDSKDRNRMYIRSYLVRNPAVHELLHDYVTSCLHLGTHDVDKFTSDYFSILRRGKLVVKPEHDKTRYAYVRMETVSCFVQTSILDPGFTLEQDYSIPMASLVLTDSSQFTADSFEKLPDKIMYPYAEPYDLQKYVFGSCHF</sequence>
<protein>
    <recommendedName>
        <fullName evidence="1">Ciliogenesis-associated TTC17-interacting protein N-terminal domain-containing protein</fullName>
    </recommendedName>
</protein>
<evidence type="ECO:0000259" key="1">
    <source>
        <dbReference type="Pfam" id="PF21772"/>
    </source>
</evidence>
<gene>
    <name evidence="2" type="ORF">TPSB3V08_LOCUS9754</name>
</gene>
<dbReference type="PANTHER" id="PTHR15505">
    <property type="entry name" value="RIIA DOMAIN-CONTAINING PROTEIN 1"/>
    <property type="match status" value="1"/>
</dbReference>
<feature type="domain" description="Ciliogenesis-associated TTC17-interacting protein N-terminal" evidence="1">
    <location>
        <begin position="24"/>
        <end position="224"/>
    </location>
</feature>
<organism evidence="2">
    <name type="scientific">Timema poppense</name>
    <name type="common">Walking stick</name>
    <dbReference type="NCBI Taxonomy" id="170557"/>
    <lineage>
        <taxon>Eukaryota</taxon>
        <taxon>Metazoa</taxon>
        <taxon>Ecdysozoa</taxon>
        <taxon>Arthropoda</taxon>
        <taxon>Hexapoda</taxon>
        <taxon>Insecta</taxon>
        <taxon>Pterygota</taxon>
        <taxon>Neoptera</taxon>
        <taxon>Polyneoptera</taxon>
        <taxon>Phasmatodea</taxon>
        <taxon>Timematodea</taxon>
        <taxon>Timematoidea</taxon>
        <taxon>Timematidae</taxon>
        <taxon>Timema</taxon>
    </lineage>
</organism>
<dbReference type="InterPro" id="IPR048777">
    <property type="entry name" value="CATIP_N"/>
</dbReference>
<dbReference type="EMBL" id="OD008053">
    <property type="protein sequence ID" value="CAD7414569.1"/>
    <property type="molecule type" value="Genomic_DNA"/>
</dbReference>
<proteinExistence type="predicted"/>
<dbReference type="PANTHER" id="PTHR15505:SF4">
    <property type="entry name" value="RIIA DOMAIN-CONTAINING PROTEIN 1"/>
    <property type="match status" value="1"/>
</dbReference>
<accession>A0A7R9DH13</accession>